<reference evidence="2 3" key="1">
    <citation type="submission" date="2020-03" db="EMBL/GenBank/DDBJ databases">
        <title>Leucobacter sp. nov., isolated from beetles.</title>
        <authorList>
            <person name="Hyun D.-W."/>
            <person name="Bae J.-W."/>
        </authorList>
    </citation>
    <scope>NUCLEOTIDE SEQUENCE [LARGE SCALE GENOMIC DNA]</scope>
    <source>
        <strain evidence="2 3">HDW9C</strain>
    </source>
</reference>
<keyword evidence="1" id="KW-0472">Membrane</keyword>
<name>A0A6G7XGY4_9MICO</name>
<gene>
    <name evidence="2" type="ORF">G7068_11965</name>
</gene>
<keyword evidence="1" id="KW-1133">Transmembrane helix</keyword>
<dbReference type="InterPro" id="IPR020109">
    <property type="entry name" value="Holin_r1t"/>
</dbReference>
<organism evidence="2 3">
    <name type="scientific">Leucobacter viscericola</name>
    <dbReference type="NCBI Taxonomy" id="2714935"/>
    <lineage>
        <taxon>Bacteria</taxon>
        <taxon>Bacillati</taxon>
        <taxon>Actinomycetota</taxon>
        <taxon>Actinomycetes</taxon>
        <taxon>Micrococcales</taxon>
        <taxon>Microbacteriaceae</taxon>
        <taxon>Leucobacter</taxon>
    </lineage>
</organism>
<dbReference type="Proteomes" id="UP000502677">
    <property type="component" value="Chromosome"/>
</dbReference>
<dbReference type="Pfam" id="PF16945">
    <property type="entry name" value="Phage_r1t_holin"/>
    <property type="match status" value="1"/>
</dbReference>
<dbReference type="KEGG" id="lvi:G7068_11965"/>
<keyword evidence="1" id="KW-0812">Transmembrane</keyword>
<evidence type="ECO:0000256" key="1">
    <source>
        <dbReference type="SAM" id="Phobius"/>
    </source>
</evidence>
<dbReference type="EMBL" id="CP049863">
    <property type="protein sequence ID" value="QIK63825.1"/>
    <property type="molecule type" value="Genomic_DNA"/>
</dbReference>
<dbReference type="RefSeq" id="WP_166292167.1">
    <property type="nucleotide sequence ID" value="NZ_CP049863.1"/>
</dbReference>
<sequence>MFEKQFWKDAGERAVKTFAQAAVALLTAGATGLLGIDWLQLFSVAGLAALVSILTSVGSDSFGDRGTASLVTRDAEDSV</sequence>
<feature type="transmembrane region" description="Helical" evidence="1">
    <location>
        <begin position="21"/>
        <end position="54"/>
    </location>
</feature>
<keyword evidence="3" id="KW-1185">Reference proteome</keyword>
<proteinExistence type="predicted"/>
<evidence type="ECO:0000313" key="2">
    <source>
        <dbReference type="EMBL" id="QIK63825.1"/>
    </source>
</evidence>
<protein>
    <submittedName>
        <fullName evidence="2">Holin</fullName>
    </submittedName>
</protein>
<dbReference type="AlphaFoldDB" id="A0A6G7XGY4"/>
<accession>A0A6G7XGY4</accession>
<evidence type="ECO:0000313" key="3">
    <source>
        <dbReference type="Proteomes" id="UP000502677"/>
    </source>
</evidence>